<evidence type="ECO:0000313" key="1">
    <source>
        <dbReference type="EMBL" id="KAL3864522.1"/>
    </source>
</evidence>
<keyword evidence="2" id="KW-1185">Reference proteome</keyword>
<organism evidence="1 2">
    <name type="scientific">Sinanodonta woodiana</name>
    <name type="common">Chinese pond mussel</name>
    <name type="synonym">Anodonta woodiana</name>
    <dbReference type="NCBI Taxonomy" id="1069815"/>
    <lineage>
        <taxon>Eukaryota</taxon>
        <taxon>Metazoa</taxon>
        <taxon>Spiralia</taxon>
        <taxon>Lophotrochozoa</taxon>
        <taxon>Mollusca</taxon>
        <taxon>Bivalvia</taxon>
        <taxon>Autobranchia</taxon>
        <taxon>Heteroconchia</taxon>
        <taxon>Palaeoheterodonta</taxon>
        <taxon>Unionida</taxon>
        <taxon>Unionoidea</taxon>
        <taxon>Unionidae</taxon>
        <taxon>Unioninae</taxon>
        <taxon>Sinanodonta</taxon>
    </lineage>
</organism>
<proteinExistence type="predicted"/>
<protein>
    <submittedName>
        <fullName evidence="1">Uncharacterized protein</fullName>
    </submittedName>
</protein>
<dbReference type="AlphaFoldDB" id="A0ABD3VSN2"/>
<gene>
    <name evidence="1" type="ORF">ACJMK2_006196</name>
</gene>
<evidence type="ECO:0000313" key="2">
    <source>
        <dbReference type="Proteomes" id="UP001634394"/>
    </source>
</evidence>
<dbReference type="EMBL" id="JBJQND010000010">
    <property type="protein sequence ID" value="KAL3864522.1"/>
    <property type="molecule type" value="Genomic_DNA"/>
</dbReference>
<comment type="caution">
    <text evidence="1">The sequence shown here is derived from an EMBL/GenBank/DDBJ whole genome shotgun (WGS) entry which is preliminary data.</text>
</comment>
<dbReference type="Proteomes" id="UP001634394">
    <property type="component" value="Unassembled WGS sequence"/>
</dbReference>
<sequence>MENPQDLKRMPKNTYSKGNLGARQPIITFEANKGTRKTKAKLITLPKDDTCRKFKTMVKTVIGNVSLVLFAKLHES</sequence>
<accession>A0ABD3VSN2</accession>
<reference evidence="1 2" key="1">
    <citation type="submission" date="2024-11" db="EMBL/GenBank/DDBJ databases">
        <title>Chromosome-level genome assembly of the freshwater bivalve Anodonta woodiana.</title>
        <authorList>
            <person name="Chen X."/>
        </authorList>
    </citation>
    <scope>NUCLEOTIDE SEQUENCE [LARGE SCALE GENOMIC DNA]</scope>
    <source>
        <strain evidence="1">MN2024</strain>
        <tissue evidence="1">Gills</tissue>
    </source>
</reference>
<name>A0ABD3VSN2_SINWO</name>